<evidence type="ECO:0000313" key="3">
    <source>
        <dbReference type="Proteomes" id="UP001456524"/>
    </source>
</evidence>
<dbReference type="Proteomes" id="UP001456524">
    <property type="component" value="Unassembled WGS sequence"/>
</dbReference>
<keyword evidence="3" id="KW-1185">Reference proteome</keyword>
<accession>A0ABR1XGF9</accession>
<organism evidence="2 3">
    <name type="scientific">Phyllosticta citrichinensis</name>
    <dbReference type="NCBI Taxonomy" id="1130410"/>
    <lineage>
        <taxon>Eukaryota</taxon>
        <taxon>Fungi</taxon>
        <taxon>Dikarya</taxon>
        <taxon>Ascomycota</taxon>
        <taxon>Pezizomycotina</taxon>
        <taxon>Dothideomycetes</taxon>
        <taxon>Dothideomycetes incertae sedis</taxon>
        <taxon>Botryosphaeriales</taxon>
        <taxon>Phyllostictaceae</taxon>
        <taxon>Phyllosticta</taxon>
    </lineage>
</organism>
<dbReference type="EMBL" id="JBBWUH010000012">
    <property type="protein sequence ID" value="KAK8153656.1"/>
    <property type="molecule type" value="Genomic_DNA"/>
</dbReference>
<evidence type="ECO:0000256" key="1">
    <source>
        <dbReference type="SAM" id="Phobius"/>
    </source>
</evidence>
<keyword evidence="1" id="KW-0472">Membrane</keyword>
<keyword evidence="1" id="KW-1133">Transmembrane helix</keyword>
<sequence length="116" mass="12595">MPSHPVCARLRRPPAELAILARKQRYSLTLVASCHLVYVASQHIQQAKIVPIRRRRASLCATGSTSALLTSHILAMPQILPLLVNWACNTYGLAIVPFSVALVLSALCTTRLSAPV</sequence>
<gene>
    <name evidence="2" type="ORF">IWX90DRAFT_71606</name>
</gene>
<keyword evidence="1" id="KW-0812">Transmembrane</keyword>
<protein>
    <submittedName>
        <fullName evidence="2">Uncharacterized protein</fullName>
    </submittedName>
</protein>
<evidence type="ECO:0000313" key="2">
    <source>
        <dbReference type="EMBL" id="KAK8153656.1"/>
    </source>
</evidence>
<name>A0ABR1XGF9_9PEZI</name>
<feature type="transmembrane region" description="Helical" evidence="1">
    <location>
        <begin position="91"/>
        <end position="114"/>
    </location>
</feature>
<proteinExistence type="predicted"/>
<comment type="caution">
    <text evidence="2">The sequence shown here is derived from an EMBL/GenBank/DDBJ whole genome shotgun (WGS) entry which is preliminary data.</text>
</comment>
<feature type="transmembrane region" description="Helical" evidence="1">
    <location>
        <begin position="57"/>
        <end position="79"/>
    </location>
</feature>
<reference evidence="2 3" key="1">
    <citation type="journal article" date="2022" name="G3 (Bethesda)">
        <title>Enemy or ally: a genomic approach to elucidate the lifestyle of Phyllosticta citrichinaensis.</title>
        <authorList>
            <person name="Buijs V.A."/>
            <person name="Groenewald J.Z."/>
            <person name="Haridas S."/>
            <person name="LaButti K.M."/>
            <person name="Lipzen A."/>
            <person name="Martin F.M."/>
            <person name="Barry K."/>
            <person name="Grigoriev I.V."/>
            <person name="Crous P.W."/>
            <person name="Seidl M.F."/>
        </authorList>
    </citation>
    <scope>NUCLEOTIDE SEQUENCE [LARGE SCALE GENOMIC DNA]</scope>
    <source>
        <strain evidence="2 3">CBS 129764</strain>
    </source>
</reference>